<dbReference type="PATRIC" id="fig|242163.4.peg.2148"/>
<comment type="caution">
    <text evidence="3">The sequence shown here is derived from an EMBL/GenBank/DDBJ whole genome shotgun (WGS) entry which is preliminary data.</text>
</comment>
<dbReference type="AlphaFoldDB" id="A0A0L0M7L5"/>
<dbReference type="Pfam" id="PF00266">
    <property type="entry name" value="Aminotran_5"/>
    <property type="match status" value="1"/>
</dbReference>
<dbReference type="Gene3D" id="3.90.1150.10">
    <property type="entry name" value="Aspartate Aminotransferase, domain 1"/>
    <property type="match status" value="1"/>
</dbReference>
<dbReference type="InterPro" id="IPR000192">
    <property type="entry name" value="Aminotrans_V_dom"/>
</dbReference>
<dbReference type="Gene3D" id="3.40.640.10">
    <property type="entry name" value="Type I PLP-dependent aspartate aminotransferase-like (Major domain)"/>
    <property type="match status" value="1"/>
</dbReference>
<feature type="domain" description="Aminotransferase class V" evidence="2">
    <location>
        <begin position="100"/>
        <end position="370"/>
    </location>
</feature>
<keyword evidence="4" id="KW-1185">Reference proteome</keyword>
<reference evidence="4" key="1">
    <citation type="submission" date="2015-06" db="EMBL/GenBank/DDBJ databases">
        <title>Comparative genomics of Burkholderia leaf nodule symbionts.</title>
        <authorList>
            <person name="Carlier A."/>
            <person name="Eberl L."/>
            <person name="Pinto-Carbo M."/>
        </authorList>
    </citation>
    <scope>NUCLEOTIDE SEQUENCE [LARGE SCALE GENOMIC DNA]</scope>
    <source>
        <strain evidence="4">UZHbot4</strain>
    </source>
</reference>
<evidence type="ECO:0000256" key="1">
    <source>
        <dbReference type="ARBA" id="ARBA00022898"/>
    </source>
</evidence>
<keyword evidence="3" id="KW-0808">Transferase</keyword>
<dbReference type="PANTHER" id="PTHR43092:SF6">
    <property type="entry name" value="BLR1280 PROTEIN"/>
    <property type="match status" value="1"/>
</dbReference>
<dbReference type="PANTHER" id="PTHR43092">
    <property type="entry name" value="L-CYSTEINE DESULFHYDRASE"/>
    <property type="match status" value="1"/>
</dbReference>
<sequence length="432" mass="47488">MGDTERSYPIFWIPMPTLLDHRTPEFDAALASLPPTPAGNPAHDETYWDAVRGLYKQSDAAINLENGFWGAMTEPVKAMFRDWTDRVNTETTLLIRRQWQTLHTGLRERLAMEMGCGVEEIELVRNATEALLALISGYNRLSPGDTVLYSDLDYSCGRDAMEWLRERRGVTPVRITIPEPATHESVMPTYAAALRAHPRTRLVLVSHVCFATGLVMPVAEISALAQEAGADVIVDAAHSWGMIDFDLPDLNAPFAALNLHKWIGAPLGCGAIYIRGGWLDAIDRYLGDRTWSADDIRSRVHTGSPNFAAWLTIPAALDVHRRIGAAAKHARLRALRDAWAEPARALPGVQILTPSDPAMTAGITAFRLNGRADKAGCDAIVDALMQRFGVFTVTRPSADAGEVVRVTPALFSRMSDAARLLEGIETLAREMK</sequence>
<evidence type="ECO:0000313" key="3">
    <source>
        <dbReference type="EMBL" id="KND58637.1"/>
    </source>
</evidence>
<protein>
    <submittedName>
        <fullName evidence="3">Cysteine desulfurase</fullName>
        <ecNumber evidence="3">2.8.1.7</ecNumber>
    </submittedName>
</protein>
<gene>
    <name evidence="3" type="ORF">BVER_06390</name>
</gene>
<name>A0A0L0M7L5_9BURK</name>
<dbReference type="EC" id="2.8.1.7" evidence="3"/>
<evidence type="ECO:0000313" key="4">
    <source>
        <dbReference type="Proteomes" id="UP000036959"/>
    </source>
</evidence>
<dbReference type="GO" id="GO:0031071">
    <property type="term" value="F:cysteine desulfurase activity"/>
    <property type="evidence" value="ECO:0007669"/>
    <property type="project" value="UniProtKB-EC"/>
</dbReference>
<dbReference type="InterPro" id="IPR015424">
    <property type="entry name" value="PyrdxlP-dep_Trfase"/>
</dbReference>
<dbReference type="InterPro" id="IPR015422">
    <property type="entry name" value="PyrdxlP-dep_Trfase_small"/>
</dbReference>
<organism evidence="3 4">
    <name type="scientific">Candidatus Burkholderia verschuerenii</name>
    <dbReference type="NCBI Taxonomy" id="242163"/>
    <lineage>
        <taxon>Bacteria</taxon>
        <taxon>Pseudomonadati</taxon>
        <taxon>Pseudomonadota</taxon>
        <taxon>Betaproteobacteria</taxon>
        <taxon>Burkholderiales</taxon>
        <taxon>Burkholderiaceae</taxon>
        <taxon>Burkholderia</taxon>
    </lineage>
</organism>
<dbReference type="EMBL" id="LFJJ01000175">
    <property type="protein sequence ID" value="KND58637.1"/>
    <property type="molecule type" value="Genomic_DNA"/>
</dbReference>
<proteinExistence type="predicted"/>
<accession>A0A0L0M7L5</accession>
<evidence type="ECO:0000259" key="2">
    <source>
        <dbReference type="Pfam" id="PF00266"/>
    </source>
</evidence>
<dbReference type="Proteomes" id="UP000036959">
    <property type="component" value="Unassembled WGS sequence"/>
</dbReference>
<dbReference type="SUPFAM" id="SSF53383">
    <property type="entry name" value="PLP-dependent transferases"/>
    <property type="match status" value="1"/>
</dbReference>
<dbReference type="InterPro" id="IPR015421">
    <property type="entry name" value="PyrdxlP-dep_Trfase_major"/>
</dbReference>
<keyword evidence="1" id="KW-0663">Pyridoxal phosphate</keyword>